<reference evidence="2 3" key="1">
    <citation type="submission" date="2016-12" db="EMBL/GenBank/DDBJ databases">
        <authorList>
            <person name="Song W.-J."/>
            <person name="Kurnit D.M."/>
        </authorList>
    </citation>
    <scope>NUCLEOTIDE SEQUENCE [LARGE SCALE GENOMIC DNA]</scope>
    <source>
        <strain evidence="2 3">IMCC3135</strain>
    </source>
</reference>
<dbReference type="Gene3D" id="3.40.50.1820">
    <property type="entry name" value="alpha/beta hydrolase"/>
    <property type="match status" value="1"/>
</dbReference>
<organism evidence="2 3">
    <name type="scientific">Granulosicoccus antarcticus IMCC3135</name>
    <dbReference type="NCBI Taxonomy" id="1192854"/>
    <lineage>
        <taxon>Bacteria</taxon>
        <taxon>Pseudomonadati</taxon>
        <taxon>Pseudomonadota</taxon>
        <taxon>Gammaproteobacteria</taxon>
        <taxon>Chromatiales</taxon>
        <taxon>Granulosicoccaceae</taxon>
        <taxon>Granulosicoccus</taxon>
    </lineage>
</organism>
<dbReference type="Pfam" id="PF12146">
    <property type="entry name" value="Hydrolase_4"/>
    <property type="match status" value="1"/>
</dbReference>
<feature type="domain" description="Serine aminopeptidase S33" evidence="1">
    <location>
        <begin position="60"/>
        <end position="186"/>
    </location>
</feature>
<keyword evidence="2" id="KW-0378">Hydrolase</keyword>
<evidence type="ECO:0000313" key="3">
    <source>
        <dbReference type="Proteomes" id="UP000250079"/>
    </source>
</evidence>
<sequence>MGQMLEDPLDRFPEPQANFQQHIKEVRAYLLDTQLERRQPGDVEYNVPFELSASAKVPFRGKYLLIHGLNDSPAVWRDVAASLAQRGFDVRAILLPGHGNTPEAQLNVSYLQWLDAARTQLEYWRSPDMPIYLGGFSLGGVLATILALESDGIDGLFLFAPAYNSSRVGLLRWASLVSYFKPWVFGGMIIEDNPTKYNSIPINAAAQYYKAAKYLQNLWNEKQNRKRLTMPVLIVETLDDSVVNVDTTRKIFATRFSSPKRRLVLYGNEETEPGEYEIVRSSRYPEHRILNQSHMGMMLSPQNSLFGALGTQLVCNGNEWKVFSACLYYSGGTRWRGAEGAESPDGVPVARTTYNPDFDAVMALHDQVFATELQ</sequence>
<dbReference type="PANTHER" id="PTHR11614">
    <property type="entry name" value="PHOSPHOLIPASE-RELATED"/>
    <property type="match status" value="1"/>
</dbReference>
<dbReference type="EMBL" id="CP018632">
    <property type="protein sequence ID" value="ASJ74817.1"/>
    <property type="molecule type" value="Genomic_DNA"/>
</dbReference>
<name>A0A2Z2P2M4_9GAMM</name>
<dbReference type="InterPro" id="IPR029058">
    <property type="entry name" value="AB_hydrolase_fold"/>
</dbReference>
<dbReference type="InterPro" id="IPR022742">
    <property type="entry name" value="Hydrolase_4"/>
</dbReference>
<dbReference type="Proteomes" id="UP000250079">
    <property type="component" value="Chromosome"/>
</dbReference>
<dbReference type="InterPro" id="IPR051044">
    <property type="entry name" value="MAG_DAG_Lipase"/>
</dbReference>
<dbReference type="EC" id="3.1.1.1" evidence="2"/>
<dbReference type="AlphaFoldDB" id="A0A2Z2P2M4"/>
<keyword evidence="3" id="KW-1185">Reference proteome</keyword>
<gene>
    <name evidence="2" type="primary">est</name>
    <name evidence="2" type="ORF">IMCC3135_23740</name>
</gene>
<dbReference type="KEGG" id="gai:IMCC3135_23740"/>
<proteinExistence type="predicted"/>
<dbReference type="SUPFAM" id="SSF53474">
    <property type="entry name" value="alpha/beta-Hydrolases"/>
    <property type="match status" value="1"/>
</dbReference>
<accession>A0A2Z2P2M4</accession>
<evidence type="ECO:0000259" key="1">
    <source>
        <dbReference type="Pfam" id="PF12146"/>
    </source>
</evidence>
<evidence type="ECO:0000313" key="2">
    <source>
        <dbReference type="EMBL" id="ASJ74817.1"/>
    </source>
</evidence>
<protein>
    <submittedName>
        <fullName evidence="2">Carboxylesterase</fullName>
        <ecNumber evidence="2">3.1.1.1</ecNumber>
    </submittedName>
</protein>
<dbReference type="GO" id="GO:0106435">
    <property type="term" value="F:carboxylesterase activity"/>
    <property type="evidence" value="ECO:0007669"/>
    <property type="project" value="UniProtKB-EC"/>
</dbReference>